<accession>A0ACC3DJD6</accession>
<evidence type="ECO:0000313" key="2">
    <source>
        <dbReference type="Proteomes" id="UP001186974"/>
    </source>
</evidence>
<name>A0ACC3DJD6_9PEZI</name>
<keyword evidence="2" id="KW-1185">Reference proteome</keyword>
<proteinExistence type="predicted"/>
<gene>
    <name evidence="1" type="ORF">LTS18_012403</name>
</gene>
<organism evidence="1 2">
    <name type="scientific">Coniosporium uncinatum</name>
    <dbReference type="NCBI Taxonomy" id="93489"/>
    <lineage>
        <taxon>Eukaryota</taxon>
        <taxon>Fungi</taxon>
        <taxon>Dikarya</taxon>
        <taxon>Ascomycota</taxon>
        <taxon>Pezizomycotina</taxon>
        <taxon>Dothideomycetes</taxon>
        <taxon>Dothideomycetes incertae sedis</taxon>
        <taxon>Coniosporium</taxon>
    </lineage>
</organism>
<comment type="caution">
    <text evidence="1">The sequence shown here is derived from an EMBL/GenBank/DDBJ whole genome shotgun (WGS) entry which is preliminary data.</text>
</comment>
<evidence type="ECO:0000313" key="1">
    <source>
        <dbReference type="EMBL" id="KAK3076664.1"/>
    </source>
</evidence>
<reference evidence="1" key="1">
    <citation type="submission" date="2024-09" db="EMBL/GenBank/DDBJ databases">
        <title>Black Yeasts Isolated from many extreme environments.</title>
        <authorList>
            <person name="Coleine C."/>
            <person name="Stajich J.E."/>
            <person name="Selbmann L."/>
        </authorList>
    </citation>
    <scope>NUCLEOTIDE SEQUENCE</scope>
    <source>
        <strain evidence="1">CCFEE 5737</strain>
    </source>
</reference>
<protein>
    <submittedName>
        <fullName evidence="1">Uncharacterized protein</fullName>
    </submittedName>
</protein>
<dbReference type="EMBL" id="JAWDJW010003706">
    <property type="protein sequence ID" value="KAK3076664.1"/>
    <property type="molecule type" value="Genomic_DNA"/>
</dbReference>
<sequence>KLLSRRVDLVGDYAGNELFMIEGDSLLLRCFSDPKLDFQDGFQMLHAAYIVETFLEGLVRRKCNFHIVFFDYHQHLCIPPTPEANENKEKYLLARAAIMRHLQCNLPGTGPEVRTFDSITSEAFDEYRQSTGLYFMMCHDGATLPTRSSVKMEHSHVAQNKIAYRHMIQSFVRKGYNVALVNGLEWMDTKIMTVVLEAGSLARMNEIMDLDDEGAQSADGKNGKPSLISQSMSLVLKRRRIVQRYENGLRRGSDYSPGSRHPKPGFSAQRRCAHSEVSALRVALDMI</sequence>
<feature type="non-terminal residue" evidence="1">
    <location>
        <position position="1"/>
    </location>
</feature>
<dbReference type="Proteomes" id="UP001186974">
    <property type="component" value="Unassembled WGS sequence"/>
</dbReference>